<accession>A0A1J4KF79</accession>
<keyword evidence="2" id="KW-0472">Membrane</keyword>
<dbReference type="GeneID" id="94837750"/>
<keyword evidence="2" id="KW-1133">Transmembrane helix</keyword>
<name>A0A1J4KF79_9EUKA</name>
<feature type="transmembrane region" description="Helical" evidence="2">
    <location>
        <begin position="174"/>
        <end position="195"/>
    </location>
</feature>
<feature type="transmembrane region" description="Helical" evidence="2">
    <location>
        <begin position="391"/>
        <end position="419"/>
    </location>
</feature>
<dbReference type="InterPro" id="IPR036259">
    <property type="entry name" value="MFS_trans_sf"/>
</dbReference>
<feature type="transmembrane region" description="Helical" evidence="2">
    <location>
        <begin position="267"/>
        <end position="289"/>
    </location>
</feature>
<dbReference type="VEuPathDB" id="TrichDB:TRFO_23254"/>
<feature type="compositionally biased region" description="Low complexity" evidence="1">
    <location>
        <begin position="463"/>
        <end position="482"/>
    </location>
</feature>
<evidence type="ECO:0000256" key="1">
    <source>
        <dbReference type="SAM" id="MobiDB-lite"/>
    </source>
</evidence>
<dbReference type="Pfam" id="PF18943">
    <property type="entry name" value="DUF5690"/>
    <property type="match status" value="1"/>
</dbReference>
<evidence type="ECO:0000256" key="2">
    <source>
        <dbReference type="SAM" id="Phobius"/>
    </source>
</evidence>
<feature type="compositionally biased region" description="Acidic residues" evidence="1">
    <location>
        <begin position="439"/>
        <end position="462"/>
    </location>
</feature>
<feature type="transmembrane region" description="Helical" evidence="2">
    <location>
        <begin position="114"/>
        <end position="135"/>
    </location>
</feature>
<dbReference type="OrthoDB" id="10265204at2759"/>
<evidence type="ECO:0000313" key="4">
    <source>
        <dbReference type="Proteomes" id="UP000179807"/>
    </source>
</evidence>
<evidence type="ECO:0000313" key="3">
    <source>
        <dbReference type="EMBL" id="OHT08254.1"/>
    </source>
</evidence>
<feature type="transmembrane region" description="Helical" evidence="2">
    <location>
        <begin position="16"/>
        <end position="36"/>
    </location>
</feature>
<sequence>MGFFNNAITRLCDKSYFALNVIAFISAFACYFSMYAYRKTFTAASYSGIQLWHVDFKIMAITFQVIGYTISKFYGIKFISELSPRLRGLWIIIFITIAEISLIIFGAVPAPYSALVMFINGLPLGMIWGLVFSYLEGRQTSEVLGSGMAISFIISSGAVKSVGSQLMKMGVSQFWMSAAVGAIFYPVMLISVFFLESLPDPNEKDILSRTERVSMTAKDRKKFCKIFGPGVVVMTIFYMFLTAYRDFRDNFAPELWQAFGYSDTPSIYTTSEIIVAVVVVIPIGLFMLIKEHIHTFIAYHTLICFGQILLEICAIITGQGKMAGLYFMIISGVGLYVGYVPFNSIIFDLFIATFKYKANSGFLMYICDSFGYLSSVVILFVKNFASPDLSWFNFFLFISYAMAGIGIITIVLSLIYYLYKYKTWKPVEESSKDVRKNEDEADETRTDDDDETKSFNDQEDVYESQSSTSMSDSSTSDTQETV</sequence>
<comment type="caution">
    <text evidence="3">The sequence shown here is derived from an EMBL/GenBank/DDBJ whole genome shotgun (WGS) entry which is preliminary data.</text>
</comment>
<dbReference type="RefSeq" id="XP_068361390.1">
    <property type="nucleotide sequence ID" value="XM_068503046.1"/>
</dbReference>
<feature type="region of interest" description="Disordered" evidence="1">
    <location>
        <begin position="430"/>
        <end position="482"/>
    </location>
</feature>
<reference evidence="3" key="1">
    <citation type="submission" date="2016-10" db="EMBL/GenBank/DDBJ databases">
        <authorList>
            <person name="Benchimol M."/>
            <person name="Almeida L.G."/>
            <person name="Vasconcelos A.T."/>
            <person name="Perreira-Neves A."/>
            <person name="Rosa I.A."/>
            <person name="Tasca T."/>
            <person name="Bogo M.R."/>
            <person name="de Souza W."/>
        </authorList>
    </citation>
    <scope>NUCLEOTIDE SEQUENCE [LARGE SCALE GENOMIC DNA]</scope>
    <source>
        <strain evidence="3">K</strain>
    </source>
</reference>
<dbReference type="EMBL" id="MLAK01000672">
    <property type="protein sequence ID" value="OHT08254.1"/>
    <property type="molecule type" value="Genomic_DNA"/>
</dbReference>
<protein>
    <submittedName>
        <fullName evidence="3">Membrane protein</fullName>
    </submittedName>
</protein>
<feature type="transmembrane region" description="Helical" evidence="2">
    <location>
        <begin position="142"/>
        <end position="162"/>
    </location>
</feature>
<dbReference type="SUPFAM" id="SSF103473">
    <property type="entry name" value="MFS general substrate transporter"/>
    <property type="match status" value="1"/>
</dbReference>
<feature type="transmembrane region" description="Helical" evidence="2">
    <location>
        <begin position="226"/>
        <end position="247"/>
    </location>
</feature>
<feature type="transmembrane region" description="Helical" evidence="2">
    <location>
        <begin position="88"/>
        <end position="108"/>
    </location>
</feature>
<feature type="transmembrane region" description="Helical" evidence="2">
    <location>
        <begin position="296"/>
        <end position="317"/>
    </location>
</feature>
<feature type="transmembrane region" description="Helical" evidence="2">
    <location>
        <begin position="323"/>
        <end position="350"/>
    </location>
</feature>
<keyword evidence="2" id="KW-0812">Transmembrane</keyword>
<gene>
    <name evidence="3" type="ORF">TRFO_23254</name>
</gene>
<dbReference type="InterPro" id="IPR043745">
    <property type="entry name" value="DUF5690"/>
</dbReference>
<keyword evidence="4" id="KW-1185">Reference proteome</keyword>
<proteinExistence type="predicted"/>
<dbReference type="AlphaFoldDB" id="A0A1J4KF79"/>
<feature type="transmembrane region" description="Helical" evidence="2">
    <location>
        <begin position="362"/>
        <end position="385"/>
    </location>
</feature>
<organism evidence="3 4">
    <name type="scientific">Tritrichomonas foetus</name>
    <dbReference type="NCBI Taxonomy" id="1144522"/>
    <lineage>
        <taxon>Eukaryota</taxon>
        <taxon>Metamonada</taxon>
        <taxon>Parabasalia</taxon>
        <taxon>Tritrichomonadida</taxon>
        <taxon>Tritrichomonadidae</taxon>
        <taxon>Tritrichomonas</taxon>
    </lineage>
</organism>
<dbReference type="Proteomes" id="UP000179807">
    <property type="component" value="Unassembled WGS sequence"/>
</dbReference>